<proteinExistence type="predicted"/>
<keyword evidence="2" id="KW-1185">Reference proteome</keyword>
<evidence type="ECO:0000313" key="2">
    <source>
        <dbReference type="Proteomes" id="UP001481413"/>
    </source>
</evidence>
<organism evidence="1 2">
    <name type="scientific">Thalassolituus maritimus</name>
    <dbReference type="NCBI Taxonomy" id="484498"/>
    <lineage>
        <taxon>Bacteria</taxon>
        <taxon>Pseudomonadati</taxon>
        <taxon>Pseudomonadota</taxon>
        <taxon>Gammaproteobacteria</taxon>
        <taxon>Oceanospirillales</taxon>
        <taxon>Oceanospirillaceae</taxon>
        <taxon>Thalassolituus</taxon>
    </lineage>
</organism>
<name>A0ABP9ZXZ3_9GAMM</name>
<dbReference type="PANTHER" id="PTHR17985:SF8">
    <property type="entry name" value="TRANSPORT AND GOLGI ORGANIZATION PROTEIN 2 HOMOLOG"/>
    <property type="match status" value="1"/>
</dbReference>
<dbReference type="InterPro" id="IPR008551">
    <property type="entry name" value="TANGO2"/>
</dbReference>
<reference evidence="1 2" key="1">
    <citation type="submission" date="2024-04" db="EMBL/GenBank/DDBJ databases">
        <title>Draft genome sequence of Thalassolituus maritimus NBRC 116585.</title>
        <authorList>
            <person name="Miyakawa T."/>
            <person name="Kusuya Y."/>
            <person name="Miura T."/>
        </authorList>
    </citation>
    <scope>NUCLEOTIDE SEQUENCE [LARGE SCALE GENOMIC DNA]</scope>
    <source>
        <strain evidence="1 2">5NW40-0001</strain>
    </source>
</reference>
<protein>
    <submittedName>
        <fullName evidence="1">NRDE family protein</fullName>
    </submittedName>
</protein>
<gene>
    <name evidence="1" type="ORF">NBRC116585_11190</name>
</gene>
<evidence type="ECO:0000313" key="1">
    <source>
        <dbReference type="EMBL" id="GAA6145002.1"/>
    </source>
</evidence>
<accession>A0ABP9ZXZ3</accession>
<dbReference type="RefSeq" id="WP_353293938.1">
    <property type="nucleotide sequence ID" value="NZ_BAABWH010000002.1"/>
</dbReference>
<dbReference type="EMBL" id="BAABWH010000002">
    <property type="protein sequence ID" value="GAA6145002.1"/>
    <property type="molecule type" value="Genomic_DNA"/>
</dbReference>
<dbReference type="Pfam" id="PF05742">
    <property type="entry name" value="TANGO2"/>
    <property type="match status" value="1"/>
</dbReference>
<sequence>MCLIVFDWQPGTECWLRLSANRDEVYRRPAATMRPWPEYMGLYAGKDLEQGGTWLGVTEEGRWAALTNVRAPGAGPEDPRSRGELVLSYLTSGQSPEDWLTTVNAEQYAPFNLLIGDQTELWYLCNHPQITTRRLEAGLYSLSNAQLDSPWPKAELAKQQLAHASPPYAGLLDRRQIWPDNELPQTGVPLLWERLLSAQFIIAPGYGTRCSTGIDARRRNIELQEITWDETGTAVDEKTYNIVLLDR</sequence>
<dbReference type="PANTHER" id="PTHR17985">
    <property type="entry name" value="SER/THR-RICH PROTEIN T10 IN DGCR REGION"/>
    <property type="match status" value="1"/>
</dbReference>
<dbReference type="Proteomes" id="UP001481413">
    <property type="component" value="Unassembled WGS sequence"/>
</dbReference>
<comment type="caution">
    <text evidence="1">The sequence shown here is derived from an EMBL/GenBank/DDBJ whole genome shotgun (WGS) entry which is preliminary data.</text>
</comment>